<evidence type="ECO:0000256" key="5">
    <source>
        <dbReference type="ARBA" id="ARBA00023136"/>
    </source>
</evidence>
<dbReference type="InterPro" id="IPR036179">
    <property type="entry name" value="Ig-like_dom_sf"/>
</dbReference>
<dbReference type="InterPro" id="IPR007110">
    <property type="entry name" value="Ig-like_dom"/>
</dbReference>
<sequence length="329" mass="34804">MAWLPGSLVFWAMLTLIYLIAPGCSVEVKVPIEPLSKPAGEAAELTCSYYTSVGENFALKWSFVQPGNPISSAETILYFTNKELYLTGPQAKRATLLQNPPTGGVATLRLTDIRSSDTGTYLCQVNNPPDFYNNGLGLVNLTVLVPPTKPTCGQSGQISVGGGAALTCSSSGGAPRPVYTWVRLGSAPTPAPGSMVQDEVSGRLILTNLSLTSSGVYRCVAANQLGSAFCELTLAVTDPSKGRVAGTVIGVLLGLLFLVVGVFCLLKFQKQRIKKPREIYGGNDLREDAKAPGVYDSLPRRGNTDVGLLERSPSASTVTTTKSKLPMVV</sequence>
<keyword evidence="12" id="KW-1185">Reference proteome</keyword>
<dbReference type="InterPro" id="IPR003599">
    <property type="entry name" value="Ig_sub"/>
</dbReference>
<evidence type="ECO:0000256" key="7">
    <source>
        <dbReference type="ARBA" id="ARBA00023319"/>
    </source>
</evidence>
<gene>
    <name evidence="11" type="primary">VSIG2</name>
</gene>
<dbReference type="InterPro" id="IPR003598">
    <property type="entry name" value="Ig_sub2"/>
</dbReference>
<keyword evidence="7" id="KW-0393">Immunoglobulin domain</keyword>
<dbReference type="InterPro" id="IPR013783">
    <property type="entry name" value="Ig-like_fold"/>
</dbReference>
<keyword evidence="3 9" id="KW-0732">Signal</keyword>
<reference evidence="11" key="2">
    <citation type="submission" date="2025-08" db="UniProtKB">
        <authorList>
            <consortium name="Ensembl"/>
        </authorList>
    </citation>
    <scope>IDENTIFICATION</scope>
</reference>
<feature type="signal peptide" evidence="9">
    <location>
        <begin position="1"/>
        <end position="25"/>
    </location>
</feature>
<dbReference type="Ensembl" id="ENSVURT00010033179.1">
    <property type="protein sequence ID" value="ENSVURP00010029122.1"/>
    <property type="gene ID" value="ENSVURG00010022294.1"/>
</dbReference>
<dbReference type="InterPro" id="IPR013106">
    <property type="entry name" value="Ig_V-set"/>
</dbReference>
<dbReference type="Proteomes" id="UP000314987">
    <property type="component" value="Unassembled WGS sequence"/>
</dbReference>
<dbReference type="SMART" id="SM00409">
    <property type="entry name" value="IG"/>
    <property type="match status" value="2"/>
</dbReference>
<dbReference type="SMART" id="SM00408">
    <property type="entry name" value="IGc2"/>
    <property type="match status" value="2"/>
</dbReference>
<evidence type="ECO:0000259" key="10">
    <source>
        <dbReference type="PROSITE" id="PS50835"/>
    </source>
</evidence>
<evidence type="ECO:0000256" key="2">
    <source>
        <dbReference type="ARBA" id="ARBA00022692"/>
    </source>
</evidence>
<dbReference type="Pfam" id="PF13927">
    <property type="entry name" value="Ig_3"/>
    <property type="match status" value="1"/>
</dbReference>
<dbReference type="STRING" id="29139.ENSVURP00010029122"/>
<accession>A0A4X2M6P2</accession>
<keyword evidence="6" id="KW-1015">Disulfide bond</keyword>
<protein>
    <submittedName>
        <fullName evidence="11">V-set and immunoglobulin domain containing 2</fullName>
    </submittedName>
</protein>
<evidence type="ECO:0000256" key="9">
    <source>
        <dbReference type="SAM" id="SignalP"/>
    </source>
</evidence>
<comment type="subcellular location">
    <subcellularLocation>
        <location evidence="1">Membrane</location>
        <topology evidence="1">Single-pass type I membrane protein</topology>
    </subcellularLocation>
</comment>
<proteinExistence type="predicted"/>
<dbReference type="Pfam" id="PF07686">
    <property type="entry name" value="V-set"/>
    <property type="match status" value="1"/>
</dbReference>
<dbReference type="InterPro" id="IPR042475">
    <property type="entry name" value="VSIG2"/>
</dbReference>
<organism evidence="11 12">
    <name type="scientific">Vombatus ursinus</name>
    <name type="common">Common wombat</name>
    <dbReference type="NCBI Taxonomy" id="29139"/>
    <lineage>
        <taxon>Eukaryota</taxon>
        <taxon>Metazoa</taxon>
        <taxon>Chordata</taxon>
        <taxon>Craniata</taxon>
        <taxon>Vertebrata</taxon>
        <taxon>Euteleostomi</taxon>
        <taxon>Mammalia</taxon>
        <taxon>Metatheria</taxon>
        <taxon>Diprotodontia</taxon>
        <taxon>Vombatidae</taxon>
        <taxon>Vombatus</taxon>
    </lineage>
</organism>
<dbReference type="FunFam" id="2.60.40.10:FF:000095">
    <property type="entry name" value="immunoglobulin superfamily member 11 isoform X1"/>
    <property type="match status" value="1"/>
</dbReference>
<dbReference type="PROSITE" id="PS50835">
    <property type="entry name" value="IG_LIKE"/>
    <property type="match status" value="2"/>
</dbReference>
<dbReference type="PANTHER" id="PTHR45046">
    <property type="entry name" value="V-SET AND IMMUNOGLOBULIN DOMAIN-CONTAINING PROTEIN 2"/>
    <property type="match status" value="1"/>
</dbReference>
<dbReference type="Gene3D" id="2.60.40.10">
    <property type="entry name" value="Immunoglobulins"/>
    <property type="match status" value="2"/>
</dbReference>
<evidence type="ECO:0000256" key="6">
    <source>
        <dbReference type="ARBA" id="ARBA00023157"/>
    </source>
</evidence>
<dbReference type="GeneID" id="114054392"/>
<evidence type="ECO:0000313" key="12">
    <source>
        <dbReference type="Proteomes" id="UP000314987"/>
    </source>
</evidence>
<feature type="domain" description="Ig-like" evidence="10">
    <location>
        <begin position="146"/>
        <end position="237"/>
    </location>
</feature>
<dbReference type="SUPFAM" id="SSF48726">
    <property type="entry name" value="Immunoglobulin"/>
    <property type="match status" value="2"/>
</dbReference>
<evidence type="ECO:0000256" key="3">
    <source>
        <dbReference type="ARBA" id="ARBA00022729"/>
    </source>
</evidence>
<dbReference type="OMA" id="CLIKFQK"/>
<evidence type="ECO:0000256" key="1">
    <source>
        <dbReference type="ARBA" id="ARBA00004479"/>
    </source>
</evidence>
<evidence type="ECO:0000256" key="4">
    <source>
        <dbReference type="ARBA" id="ARBA00022989"/>
    </source>
</evidence>
<evidence type="ECO:0000256" key="8">
    <source>
        <dbReference type="SAM" id="Phobius"/>
    </source>
</evidence>
<feature type="transmembrane region" description="Helical" evidence="8">
    <location>
        <begin position="244"/>
        <end position="266"/>
    </location>
</feature>
<dbReference type="CTD" id="23584"/>
<dbReference type="RefSeq" id="XP_027733384.1">
    <property type="nucleotide sequence ID" value="XM_027877583.1"/>
</dbReference>
<dbReference type="GeneTree" id="ENSGT00940000161544"/>
<reference evidence="12" key="1">
    <citation type="submission" date="2018-12" db="EMBL/GenBank/DDBJ databases">
        <authorList>
            <person name="Yazar S."/>
        </authorList>
    </citation>
    <scope>NUCLEOTIDE SEQUENCE [LARGE SCALE GENOMIC DNA]</scope>
</reference>
<feature type="chain" id="PRO_5021477036" evidence="9">
    <location>
        <begin position="26"/>
        <end position="329"/>
    </location>
</feature>
<keyword evidence="4 8" id="KW-1133">Transmembrane helix</keyword>
<dbReference type="GO" id="GO:0016020">
    <property type="term" value="C:membrane"/>
    <property type="evidence" value="ECO:0007669"/>
    <property type="project" value="UniProtKB-SubCell"/>
</dbReference>
<dbReference type="AlphaFoldDB" id="A0A4X2M6P2"/>
<keyword evidence="2 8" id="KW-0812">Transmembrane</keyword>
<dbReference type="SMART" id="SM00406">
    <property type="entry name" value="IGv"/>
    <property type="match status" value="2"/>
</dbReference>
<dbReference type="PANTHER" id="PTHR45046:SF1">
    <property type="entry name" value="V-SET AND IMMUNOGLOBULIN DOMAIN-CONTAINING PROTEIN 2"/>
    <property type="match status" value="1"/>
</dbReference>
<name>A0A4X2M6P2_VOMUR</name>
<reference evidence="11" key="3">
    <citation type="submission" date="2025-09" db="UniProtKB">
        <authorList>
            <consortium name="Ensembl"/>
        </authorList>
    </citation>
    <scope>IDENTIFICATION</scope>
</reference>
<feature type="domain" description="Ig-like" evidence="10">
    <location>
        <begin position="22"/>
        <end position="127"/>
    </location>
</feature>
<keyword evidence="5 8" id="KW-0472">Membrane</keyword>
<evidence type="ECO:0000313" key="11">
    <source>
        <dbReference type="Ensembl" id="ENSVURP00010029122.1"/>
    </source>
</evidence>